<organism evidence="1 2">
    <name type="scientific">Candidatus Peribacter riflensis</name>
    <dbReference type="NCBI Taxonomy" id="1735162"/>
    <lineage>
        <taxon>Bacteria</taxon>
        <taxon>Candidatus Peregrinibacteriota</taxon>
        <taxon>Candidatus Peribacteria</taxon>
        <taxon>Candidatus Peribacterales</taxon>
        <taxon>Candidatus Peribacteraceae</taxon>
        <taxon>Candidatus Peribacter</taxon>
    </lineage>
</organism>
<protein>
    <recommendedName>
        <fullName evidence="3">Caib/baif family protein</fullName>
    </recommendedName>
</protein>
<gene>
    <name evidence="1" type="ORF">PeribacterD1_0689</name>
</gene>
<accession>A0A0S1SXG5</accession>
<evidence type="ECO:0008006" key="3">
    <source>
        <dbReference type="Google" id="ProtNLM"/>
    </source>
</evidence>
<name>A0A0S1SXG5_9BACT</name>
<dbReference type="Proteomes" id="UP000069135">
    <property type="component" value="Chromosome"/>
</dbReference>
<accession>A0A0S1SHW8</accession>
<dbReference type="STRING" id="1735162.PeribacterB2_0689"/>
<accession>A0A0S1SL30</accession>
<evidence type="ECO:0000313" key="1">
    <source>
        <dbReference type="EMBL" id="ALM13363.1"/>
    </source>
</evidence>
<sequence>MQQLCRNPWCKQPFTVHPDEEEFLCKMTFTFGATKVHPPLPVYCPDCRLKIRTCHRNERNFYRRTATLTGKDMVSIYHQEPLWGPPDAVYTHEEWNAEGRDFMEHGRPFDFSRPFFVQFGELHKAVPRLGSMVIGNENCDYTAGTGYCRNCYLINSSEYCEDCYYGKLLQSCKSSVDCSYLYNSELCYECFSVFKSYNCSFVSFSTNCSDCFFSSNLSGCSNCCLCSNLRQKQYHFLNEPLSKEEYERKIRELHGSFAKMEAMRKQWMEMAQKMVHRYANIVNSEHCTGDFIENSKHCQDCYDVNESQDSRYVTVGVQVKDNYDCSNMYIKPELAYETLGTIETYNTAYCLFVFHSQNLLYCEYCFHCKDCFGCVGLQRKQYCIFNKQYAKEEYEQLVPKIIEHMQKGGEWGLYFPPQYSPFGYNESLAHEYMPLTEREAKERGFHWRKIVEKNPEVKKTIPAGSLPDSIDDIPDDVINWAIVCPVTHRPFRILKQELDFYRRQKLPLPRLHPDERYDRRLALRNPRKLWKRECMKCQKPIETTYPPDKPEKVYCENCYLKEVY</sequence>
<proteinExistence type="predicted"/>
<dbReference type="KEGG" id="prf:PeribacterA2_0688"/>
<dbReference type="AlphaFoldDB" id="A0A0S1SXG5"/>
<accession>A0A0S1SQ02</accession>
<dbReference type="EMBL" id="CP013065">
    <property type="protein sequence ID" value="ALM13363.1"/>
    <property type="molecule type" value="Genomic_DNA"/>
</dbReference>
<reference evidence="1 2" key="2">
    <citation type="journal article" date="2016" name="PeerJ">
        <title>Analysis of five complete genome sequences for members of the class Peribacteria in the recently recognized Peregrinibacteria bacterial phylum.</title>
        <authorList>
            <person name="Anantharaman K."/>
            <person name="Brown C.T."/>
            <person name="Burstein D."/>
            <person name="Castelle C.J."/>
            <person name="Probst A.J."/>
            <person name="Thomas B.C."/>
            <person name="Williams K.H."/>
            <person name="Banfield J.F."/>
        </authorList>
    </citation>
    <scope>NUCLEOTIDE SEQUENCE [LARGE SCALE GENOMIC DNA]</scope>
    <source>
        <strain evidence="1">RIFOXYD1_FULL_PER-ii_59_16</strain>
    </source>
</reference>
<accession>A0A0S1STW9</accession>
<evidence type="ECO:0000313" key="2">
    <source>
        <dbReference type="Proteomes" id="UP000069135"/>
    </source>
</evidence>
<reference evidence="2" key="1">
    <citation type="submission" date="2015-10" db="EMBL/GenBank/DDBJ databases">
        <title>Analysis of five complete genome sequences for members of the class Peribacteria in the recently recognized Peregrinibacteria bacterial phylum.</title>
        <authorList>
            <person name="Anantharaman K."/>
            <person name="Brown C.T."/>
            <person name="Burstein D."/>
            <person name="Castelle C.J."/>
            <person name="Probst A.J."/>
            <person name="Thomas B.C."/>
            <person name="Williams K.H."/>
            <person name="Banfield J.F."/>
        </authorList>
    </citation>
    <scope>NUCLEOTIDE SEQUENCE [LARGE SCALE GENOMIC DNA]</scope>
</reference>